<dbReference type="Proteomes" id="UP000827976">
    <property type="component" value="Chromosome 19"/>
</dbReference>
<gene>
    <name evidence="1" type="ORF">IHE45_19G059200</name>
</gene>
<accession>A0ACB7TYF1</accession>
<protein>
    <submittedName>
        <fullName evidence="1">Uncharacterized protein</fullName>
    </submittedName>
</protein>
<sequence length="171" mass="18983">MPRTRRHITTSSSANSTEDPHHSMGPGTSMRTPQMNAQVEEVATQINAQVEEVGPQMNAQAQEDGPLHQSAAESDEPQLFRGSKRTTRTWDVQIRVGNGELKRKKLHAIDVYSLPPGEKVVVEWNSRNQPVGVCSLNFLATLQVIVRTFLSDMKSGKRFQSSIKIMCGTIL</sequence>
<proteinExistence type="predicted"/>
<name>A0ACB7TYF1_DIOAL</name>
<reference evidence="2" key="1">
    <citation type="journal article" date="2022" name="Nat. Commun.">
        <title>Chromosome evolution and the genetic basis of agronomically important traits in greater yam.</title>
        <authorList>
            <person name="Bredeson J.V."/>
            <person name="Lyons J.B."/>
            <person name="Oniyinde I.O."/>
            <person name="Okereke N.R."/>
            <person name="Kolade O."/>
            <person name="Nnabue I."/>
            <person name="Nwadili C.O."/>
            <person name="Hribova E."/>
            <person name="Parker M."/>
            <person name="Nwogha J."/>
            <person name="Shu S."/>
            <person name="Carlson J."/>
            <person name="Kariba R."/>
            <person name="Muthemba S."/>
            <person name="Knop K."/>
            <person name="Barton G.J."/>
            <person name="Sherwood A.V."/>
            <person name="Lopez-Montes A."/>
            <person name="Asiedu R."/>
            <person name="Jamnadass R."/>
            <person name="Muchugi A."/>
            <person name="Goodstein D."/>
            <person name="Egesi C.N."/>
            <person name="Featherston J."/>
            <person name="Asfaw A."/>
            <person name="Simpson G.G."/>
            <person name="Dolezel J."/>
            <person name="Hendre P.S."/>
            <person name="Van Deynze A."/>
            <person name="Kumar P.L."/>
            <person name="Obidiegwu J.E."/>
            <person name="Bhattacharjee R."/>
            <person name="Rokhsar D.S."/>
        </authorList>
    </citation>
    <scope>NUCLEOTIDE SEQUENCE [LARGE SCALE GENOMIC DNA]</scope>
    <source>
        <strain evidence="2">cv. TDa95/00328</strain>
    </source>
</reference>
<comment type="caution">
    <text evidence="1">The sequence shown here is derived from an EMBL/GenBank/DDBJ whole genome shotgun (WGS) entry which is preliminary data.</text>
</comment>
<dbReference type="EMBL" id="CM037029">
    <property type="protein sequence ID" value="KAH7653077.1"/>
    <property type="molecule type" value="Genomic_DNA"/>
</dbReference>
<evidence type="ECO:0000313" key="2">
    <source>
        <dbReference type="Proteomes" id="UP000827976"/>
    </source>
</evidence>
<keyword evidence="2" id="KW-1185">Reference proteome</keyword>
<organism evidence="1 2">
    <name type="scientific">Dioscorea alata</name>
    <name type="common">Purple yam</name>
    <dbReference type="NCBI Taxonomy" id="55571"/>
    <lineage>
        <taxon>Eukaryota</taxon>
        <taxon>Viridiplantae</taxon>
        <taxon>Streptophyta</taxon>
        <taxon>Embryophyta</taxon>
        <taxon>Tracheophyta</taxon>
        <taxon>Spermatophyta</taxon>
        <taxon>Magnoliopsida</taxon>
        <taxon>Liliopsida</taxon>
        <taxon>Dioscoreales</taxon>
        <taxon>Dioscoreaceae</taxon>
        <taxon>Dioscorea</taxon>
    </lineage>
</organism>
<evidence type="ECO:0000313" key="1">
    <source>
        <dbReference type="EMBL" id="KAH7653077.1"/>
    </source>
</evidence>